<evidence type="ECO:0000256" key="1">
    <source>
        <dbReference type="SAM" id="SignalP"/>
    </source>
</evidence>
<keyword evidence="3" id="KW-1185">Reference proteome</keyword>
<dbReference type="RefSeq" id="WP_002684031.1">
    <property type="nucleotide sequence ID" value="NZ_JH600070.1"/>
</dbReference>
<evidence type="ECO:0000313" key="3">
    <source>
        <dbReference type="Proteomes" id="UP000005744"/>
    </source>
</evidence>
<dbReference type="Proteomes" id="UP000005744">
    <property type="component" value="Unassembled WGS sequence"/>
</dbReference>
<dbReference type="AlphaFoldDB" id="I3CDT4"/>
<proteinExistence type="predicted"/>
<sequence length="49" mass="5180">MLMKSVLGFAFITALFASMSTFAQTAPVGMIQTDAPIIACGDVDKKDPE</sequence>
<reference evidence="2 3" key="1">
    <citation type="submission" date="2011-11" db="EMBL/GenBank/DDBJ databases">
        <title>Improved High-Quality Draft sequence of Beggiatoa alba B18lD.</title>
        <authorList>
            <consortium name="US DOE Joint Genome Institute"/>
            <person name="Lucas S."/>
            <person name="Han J."/>
            <person name="Lapidus A."/>
            <person name="Cheng J.-F."/>
            <person name="Goodwin L."/>
            <person name="Pitluck S."/>
            <person name="Peters L."/>
            <person name="Mikhailova N."/>
            <person name="Held B."/>
            <person name="Detter J.C."/>
            <person name="Han C."/>
            <person name="Tapia R."/>
            <person name="Land M."/>
            <person name="Hauser L."/>
            <person name="Kyrpides N."/>
            <person name="Ivanova N."/>
            <person name="Pagani I."/>
            <person name="Samuel K."/>
            <person name="Teske A."/>
            <person name="Mueller J."/>
            <person name="Woyke T."/>
        </authorList>
    </citation>
    <scope>NUCLEOTIDE SEQUENCE [LARGE SCALE GENOMIC DNA]</scope>
    <source>
        <strain evidence="2 3">B18LD</strain>
    </source>
</reference>
<dbReference type="HOGENOM" id="CLU_3132754_0_0_6"/>
<accession>I3CDT4</accession>
<gene>
    <name evidence="2" type="ORF">BegalDRAFT_0869</name>
</gene>
<keyword evidence="1" id="KW-0732">Signal</keyword>
<evidence type="ECO:0000313" key="2">
    <source>
        <dbReference type="EMBL" id="EIJ41777.1"/>
    </source>
</evidence>
<name>I3CDT4_9GAMM</name>
<dbReference type="EMBL" id="JH600070">
    <property type="protein sequence ID" value="EIJ41777.1"/>
    <property type="molecule type" value="Genomic_DNA"/>
</dbReference>
<feature type="chain" id="PRO_5003668789" evidence="1">
    <location>
        <begin position="26"/>
        <end position="49"/>
    </location>
</feature>
<organism evidence="2 3">
    <name type="scientific">Beggiatoa alba B18LD</name>
    <dbReference type="NCBI Taxonomy" id="395493"/>
    <lineage>
        <taxon>Bacteria</taxon>
        <taxon>Pseudomonadati</taxon>
        <taxon>Pseudomonadota</taxon>
        <taxon>Gammaproteobacteria</taxon>
        <taxon>Thiotrichales</taxon>
        <taxon>Thiotrichaceae</taxon>
        <taxon>Beggiatoa</taxon>
    </lineage>
</organism>
<protein>
    <submittedName>
        <fullName evidence="2">Uncharacterized protein</fullName>
    </submittedName>
</protein>
<dbReference type="OrthoDB" id="9934683at2"/>
<feature type="signal peptide" evidence="1">
    <location>
        <begin position="1"/>
        <end position="25"/>
    </location>
</feature>